<feature type="compositionally biased region" description="Basic and acidic residues" evidence="1">
    <location>
        <begin position="93"/>
        <end position="109"/>
    </location>
</feature>
<evidence type="ECO:0000313" key="2">
    <source>
        <dbReference type="EMBL" id="MPM89273.1"/>
    </source>
</evidence>
<name>A0A645DKB9_9ZZZZ</name>
<dbReference type="AlphaFoldDB" id="A0A645DKB9"/>
<protein>
    <submittedName>
        <fullName evidence="2">Uncharacterized protein</fullName>
    </submittedName>
</protein>
<feature type="region of interest" description="Disordered" evidence="1">
    <location>
        <begin position="1"/>
        <end position="164"/>
    </location>
</feature>
<gene>
    <name evidence="2" type="ORF">SDC9_136381</name>
</gene>
<evidence type="ECO:0000256" key="1">
    <source>
        <dbReference type="SAM" id="MobiDB-lite"/>
    </source>
</evidence>
<reference evidence="2" key="1">
    <citation type="submission" date="2019-08" db="EMBL/GenBank/DDBJ databases">
        <authorList>
            <person name="Kucharzyk K."/>
            <person name="Murdoch R.W."/>
            <person name="Higgins S."/>
            <person name="Loffler F."/>
        </authorList>
    </citation>
    <scope>NUCLEOTIDE SEQUENCE</scope>
</reference>
<sequence length="164" mass="18095">MRDGQQHDGRHGCDRGREHPGNVGVCGDDGVNRVRRHRHERTADQQRPRIPGRALPGQSDDGDRGDDDDAVHDQWPRPRLPRPDAGASGQIGQRRERQPERPGRDEHRPRDRRHSGPAPPFRFTPHSAGLPKAADGGPAERPNHGTALCVRPSDVASDEGCVAR</sequence>
<proteinExistence type="predicted"/>
<feature type="compositionally biased region" description="Basic and acidic residues" evidence="1">
    <location>
        <begin position="1"/>
        <end position="20"/>
    </location>
</feature>
<comment type="caution">
    <text evidence="2">The sequence shown here is derived from an EMBL/GenBank/DDBJ whole genome shotgun (WGS) entry which is preliminary data.</text>
</comment>
<organism evidence="2">
    <name type="scientific">bioreactor metagenome</name>
    <dbReference type="NCBI Taxonomy" id="1076179"/>
    <lineage>
        <taxon>unclassified sequences</taxon>
        <taxon>metagenomes</taxon>
        <taxon>ecological metagenomes</taxon>
    </lineage>
</organism>
<dbReference type="EMBL" id="VSSQ01036727">
    <property type="protein sequence ID" value="MPM89273.1"/>
    <property type="molecule type" value="Genomic_DNA"/>
</dbReference>
<accession>A0A645DKB9</accession>